<evidence type="ECO:0000313" key="2">
    <source>
        <dbReference type="Proteomes" id="UP000184334"/>
    </source>
</evidence>
<sequence length="150" mass="17300">MSEMSIKIDEEFLNGLIDKLIEENTSIKGLKNLNIEMRNDGIHFQVEVNILGKDTLFDSLIELKEKPKSLTNGILKFVLSGDDGIRKILEGVFSIISRFIEGIDSNDYEIDIDFSKINFSENIKPLLNALRLEKFEIKNKEFILNIKYEE</sequence>
<comment type="caution">
    <text evidence="1">The sequence shown here is derived from an EMBL/GenBank/DDBJ whole genome shotgun (WGS) entry which is preliminary data.</text>
</comment>
<reference evidence="1" key="1">
    <citation type="submission" date="2016-11" db="EMBL/GenBank/DDBJ databases">
        <authorList>
            <person name="Varghese N."/>
            <person name="Submissions S."/>
        </authorList>
    </citation>
    <scope>NUCLEOTIDE SEQUENCE [LARGE SCALE GENOMIC DNA]</scope>
    <source>
        <strain evidence="1">DSM 16785</strain>
    </source>
</reference>
<name>A0A1M4Z956_MARH1</name>
<gene>
    <name evidence="1" type="ORF">SAMN02745164_01877</name>
</gene>
<protein>
    <submittedName>
        <fullName evidence="1">Uncharacterized protein</fullName>
    </submittedName>
</protein>
<dbReference type="Proteomes" id="UP000184334">
    <property type="component" value="Unassembled WGS sequence"/>
</dbReference>
<keyword evidence="2" id="KW-1185">Reference proteome</keyword>
<dbReference type="EMBL" id="FQUI01000039">
    <property type="protein sequence ID" value="SHF14560.1"/>
    <property type="molecule type" value="Genomic_DNA"/>
</dbReference>
<dbReference type="STRING" id="1122195.SAMN02745164_01877"/>
<evidence type="ECO:0000313" key="1">
    <source>
        <dbReference type="EMBL" id="SHF14560.1"/>
    </source>
</evidence>
<proteinExistence type="predicted"/>
<dbReference type="RefSeq" id="WP_072865708.1">
    <property type="nucleotide sequence ID" value="NZ_FQUI01000039.1"/>
</dbReference>
<dbReference type="AlphaFoldDB" id="A0A1M4Z956"/>
<accession>A0A1M4Z956</accession>
<organism evidence="1 2">
    <name type="scientific">Marinitoga hydrogenitolerans (strain DSM 16785 / JCM 12826 / AT1271)</name>
    <dbReference type="NCBI Taxonomy" id="1122195"/>
    <lineage>
        <taxon>Bacteria</taxon>
        <taxon>Thermotogati</taxon>
        <taxon>Thermotogota</taxon>
        <taxon>Thermotogae</taxon>
        <taxon>Petrotogales</taxon>
        <taxon>Petrotogaceae</taxon>
        <taxon>Marinitoga</taxon>
    </lineage>
</organism>
<dbReference type="OrthoDB" id="48316at2"/>